<dbReference type="PANTHER" id="PTHR48261:SF2">
    <property type="entry name" value="ACETYLGLUCOSAMINYLTRANSFERASE"/>
    <property type="match status" value="1"/>
</dbReference>
<feature type="domain" description="Glycosyl transferase 64" evidence="5">
    <location>
        <begin position="4"/>
        <end position="244"/>
    </location>
</feature>
<evidence type="ECO:0000256" key="1">
    <source>
        <dbReference type="ARBA" id="ARBA00004370"/>
    </source>
</evidence>
<protein>
    <recommendedName>
        <fullName evidence="5">Glycosyl transferase 64 domain-containing protein</fullName>
    </recommendedName>
</protein>
<dbReference type="GO" id="GO:0016757">
    <property type="term" value="F:glycosyltransferase activity"/>
    <property type="evidence" value="ECO:0007669"/>
    <property type="project" value="InterPro"/>
</dbReference>
<dbReference type="OrthoDB" id="5954868at2759"/>
<dbReference type="Gene3D" id="3.90.550.10">
    <property type="entry name" value="Spore Coat Polysaccharide Biosynthesis Protein SpsA, Chain A"/>
    <property type="match status" value="1"/>
</dbReference>
<dbReference type="Proteomes" id="UP001165065">
    <property type="component" value="Unassembled WGS sequence"/>
</dbReference>
<accession>A0A9W7GC48</accession>
<dbReference type="InterPro" id="IPR004263">
    <property type="entry name" value="Exostosin"/>
</dbReference>
<proteinExistence type="predicted"/>
<reference evidence="7" key="1">
    <citation type="journal article" date="2023" name="Commun. Biol.">
        <title>Genome analysis of Parmales, the sister group of diatoms, reveals the evolutionary specialization of diatoms from phago-mixotrophs to photoautotrophs.</title>
        <authorList>
            <person name="Ban H."/>
            <person name="Sato S."/>
            <person name="Yoshikawa S."/>
            <person name="Yamada K."/>
            <person name="Nakamura Y."/>
            <person name="Ichinomiya M."/>
            <person name="Sato N."/>
            <person name="Blanc-Mathieu R."/>
            <person name="Endo H."/>
            <person name="Kuwata A."/>
            <person name="Ogata H."/>
        </authorList>
    </citation>
    <scope>NUCLEOTIDE SEQUENCE [LARGE SCALE GENOMIC DNA]</scope>
</reference>
<keyword evidence="2" id="KW-0808">Transferase</keyword>
<dbReference type="InterPro" id="IPR029044">
    <property type="entry name" value="Nucleotide-diphossugar_trans"/>
</dbReference>
<gene>
    <name evidence="6" type="ORF">TrCOL_g2728</name>
</gene>
<evidence type="ECO:0000256" key="3">
    <source>
        <dbReference type="ARBA" id="ARBA00023136"/>
    </source>
</evidence>
<dbReference type="GO" id="GO:0016020">
    <property type="term" value="C:membrane"/>
    <property type="evidence" value="ECO:0007669"/>
    <property type="project" value="UniProtKB-SubCell"/>
</dbReference>
<dbReference type="InterPro" id="IPR015338">
    <property type="entry name" value="GT64_dom"/>
</dbReference>
<organism evidence="6 7">
    <name type="scientific">Triparma columacea</name>
    <dbReference type="NCBI Taxonomy" id="722753"/>
    <lineage>
        <taxon>Eukaryota</taxon>
        <taxon>Sar</taxon>
        <taxon>Stramenopiles</taxon>
        <taxon>Ochrophyta</taxon>
        <taxon>Bolidophyceae</taxon>
        <taxon>Parmales</taxon>
        <taxon>Triparmaceae</taxon>
        <taxon>Triparma</taxon>
    </lineage>
</organism>
<dbReference type="Pfam" id="PF09258">
    <property type="entry name" value="Glyco_transf_64"/>
    <property type="match status" value="1"/>
</dbReference>
<evidence type="ECO:0000256" key="4">
    <source>
        <dbReference type="ARBA" id="ARBA00023157"/>
    </source>
</evidence>
<comment type="caution">
    <text evidence="6">The sequence shown here is derived from an EMBL/GenBank/DDBJ whole genome shotgun (WGS) entry which is preliminary data.</text>
</comment>
<dbReference type="PANTHER" id="PTHR48261">
    <property type="entry name" value="ACETYLGLUCOSAMINYLTRANSFERASE"/>
    <property type="match status" value="1"/>
</dbReference>
<evidence type="ECO:0000313" key="6">
    <source>
        <dbReference type="EMBL" id="GMI41154.1"/>
    </source>
</evidence>
<evidence type="ECO:0000256" key="2">
    <source>
        <dbReference type="ARBA" id="ARBA00022679"/>
    </source>
</evidence>
<name>A0A9W7GC48_9STRA</name>
<keyword evidence="4" id="KW-1015">Disulfide bond</keyword>
<keyword evidence="7" id="KW-1185">Reference proteome</keyword>
<evidence type="ECO:0000259" key="5">
    <source>
        <dbReference type="Pfam" id="PF09258"/>
    </source>
</evidence>
<sequence>MEKYTIMINTKGTREIKGIIDNYKKCKNVHKIIVTFPQGTIPPNYIPQNSISIPSSSSSQSHISTSNIPPLVYHVPVSPSLNGRFQAYNTSQTSGIFTVDDDLFVPCKDVNLAYDVWVNGGYKDTGGMVGFYPRLIKKGKYHGWVGVWWTGEFQAVLTKASFVGRDRMREYWGEEYKDVRDVVERIGQCEDIAMGKLVAKGGGGVGYVGGGITDYGLLKGVSVGTKNHHKVRGGCVKEIDEIIGEGWGEGKWETVWWGWRRPGGWGEWISGDLGEFFKWRWMEGG</sequence>
<dbReference type="EMBL" id="BRYA01000143">
    <property type="protein sequence ID" value="GMI41154.1"/>
    <property type="molecule type" value="Genomic_DNA"/>
</dbReference>
<evidence type="ECO:0000313" key="7">
    <source>
        <dbReference type="Proteomes" id="UP001165065"/>
    </source>
</evidence>
<comment type="subcellular location">
    <subcellularLocation>
        <location evidence="1">Membrane</location>
    </subcellularLocation>
</comment>
<keyword evidence="3" id="KW-0472">Membrane</keyword>
<dbReference type="AlphaFoldDB" id="A0A9W7GC48"/>